<protein>
    <submittedName>
        <fullName evidence="4">Phosphopantetheine-binding protein</fullName>
    </submittedName>
</protein>
<gene>
    <name evidence="4" type="ordered locus">Acav_1391</name>
</gene>
<reference evidence="4" key="1">
    <citation type="submission" date="2011-02" db="EMBL/GenBank/DDBJ databases">
        <title>Complete sequence of Acidovorax avenae subsp. avenae ATCC 19860.</title>
        <authorList>
            <consortium name="US DOE Joint Genome Institute"/>
            <person name="Lucas S."/>
            <person name="Copeland A."/>
            <person name="Lapidus A."/>
            <person name="Cheng J.-F."/>
            <person name="Goodwin L."/>
            <person name="Pitluck S."/>
            <person name="Chertkov O."/>
            <person name="Held B."/>
            <person name="Detter J.C."/>
            <person name="Han C."/>
            <person name="Tapia R."/>
            <person name="Land M."/>
            <person name="Hauser L."/>
            <person name="Kyrpides N."/>
            <person name="Ivanova N."/>
            <person name="Ovchinnikova G."/>
            <person name="Pagani I."/>
            <person name="Gordon S."/>
            <person name="Woyke T."/>
        </authorList>
    </citation>
    <scope>NUCLEOTIDE SEQUENCE</scope>
    <source>
        <strain evidence="4">ATCC 19860</strain>
    </source>
</reference>
<dbReference type="Gene3D" id="1.10.1200.10">
    <property type="entry name" value="ACP-like"/>
    <property type="match status" value="1"/>
</dbReference>
<dbReference type="SUPFAM" id="SSF47336">
    <property type="entry name" value="ACP-like"/>
    <property type="match status" value="1"/>
</dbReference>
<dbReference type="NCBIfam" id="NF006617">
    <property type="entry name" value="PRK09184.1"/>
    <property type="match status" value="1"/>
</dbReference>
<dbReference type="KEGG" id="aaa:Acav_1391"/>
<dbReference type="HOGENOM" id="CLU_108696_14_1_4"/>
<dbReference type="PROSITE" id="PS50075">
    <property type="entry name" value="CARRIER"/>
    <property type="match status" value="1"/>
</dbReference>
<organism evidence="4 5">
    <name type="scientific">Paracidovorax avenae (strain ATCC 19860 / DSM 7227 / CCUG 15838 / JCM 20985 / LMG 2117 / NCPPB 1011)</name>
    <name type="common">Acidovorax avenae</name>
    <dbReference type="NCBI Taxonomy" id="643561"/>
    <lineage>
        <taxon>Bacteria</taxon>
        <taxon>Pseudomonadati</taxon>
        <taxon>Pseudomonadota</taxon>
        <taxon>Betaproteobacteria</taxon>
        <taxon>Burkholderiales</taxon>
        <taxon>Comamonadaceae</taxon>
        <taxon>Paracidovorax</taxon>
    </lineage>
</organism>
<keyword evidence="5" id="KW-1185">Reference proteome</keyword>
<proteinExistence type="predicted"/>
<evidence type="ECO:0000256" key="1">
    <source>
        <dbReference type="ARBA" id="ARBA00022450"/>
    </source>
</evidence>
<evidence type="ECO:0000256" key="2">
    <source>
        <dbReference type="ARBA" id="ARBA00022553"/>
    </source>
</evidence>
<dbReference type="Proteomes" id="UP000002482">
    <property type="component" value="Chromosome"/>
</dbReference>
<accession>F0Q241</accession>
<keyword evidence="1" id="KW-0596">Phosphopantetheine</keyword>
<dbReference type="GeneID" id="34236596"/>
<sequence>MNSLKLEIKRLIIETLDLEGTTPDDIADDALLFAADGVGLDSIDALEIGVALRKRYQIQLEAGDAENRRHFSSVSSLAELIESRRQFA</sequence>
<dbReference type="InterPro" id="IPR006162">
    <property type="entry name" value="Ppantetheine_attach_site"/>
</dbReference>
<dbReference type="Pfam" id="PF00550">
    <property type="entry name" value="PP-binding"/>
    <property type="match status" value="1"/>
</dbReference>
<name>F0Q241_PARA1</name>
<evidence type="ECO:0000313" key="4">
    <source>
        <dbReference type="EMBL" id="ADX45313.1"/>
    </source>
</evidence>
<dbReference type="OrthoDB" id="9803943at2"/>
<feature type="domain" description="Carrier" evidence="3">
    <location>
        <begin position="2"/>
        <end position="85"/>
    </location>
</feature>
<dbReference type="InterPro" id="IPR036736">
    <property type="entry name" value="ACP-like_sf"/>
</dbReference>
<keyword evidence="2" id="KW-0597">Phosphoprotein</keyword>
<dbReference type="PROSITE" id="PS00012">
    <property type="entry name" value="PHOSPHOPANTETHEINE"/>
    <property type="match status" value="1"/>
</dbReference>
<dbReference type="EMBL" id="CP002521">
    <property type="protein sequence ID" value="ADX45313.1"/>
    <property type="molecule type" value="Genomic_DNA"/>
</dbReference>
<dbReference type="RefSeq" id="WP_013593840.1">
    <property type="nucleotide sequence ID" value="NC_015138.1"/>
</dbReference>
<dbReference type="AlphaFoldDB" id="F0Q241"/>
<dbReference type="InterPro" id="IPR009081">
    <property type="entry name" value="PP-bd_ACP"/>
</dbReference>
<evidence type="ECO:0000259" key="3">
    <source>
        <dbReference type="PROSITE" id="PS50075"/>
    </source>
</evidence>
<evidence type="ECO:0000313" key="5">
    <source>
        <dbReference type="Proteomes" id="UP000002482"/>
    </source>
</evidence>